<evidence type="ECO:0000256" key="3">
    <source>
        <dbReference type="RuleBase" id="RU362026"/>
    </source>
</evidence>
<keyword evidence="1 5" id="KW-0489">Methyltransferase</keyword>
<name>A0A1I3NVG5_9GAMM</name>
<evidence type="ECO:0000256" key="1">
    <source>
        <dbReference type="ARBA" id="ARBA00022603"/>
    </source>
</evidence>
<dbReference type="EMBL" id="FORC01000004">
    <property type="protein sequence ID" value="SFJ13157.1"/>
    <property type="molecule type" value="Genomic_DNA"/>
</dbReference>
<dbReference type="Proteomes" id="UP000183018">
    <property type="component" value="Unassembled WGS sequence"/>
</dbReference>
<protein>
    <recommendedName>
        <fullName evidence="3">Methyltransferase</fullName>
        <ecNumber evidence="3">2.1.1.-</ecNumber>
    </recommendedName>
</protein>
<organism evidence="5 6">
    <name type="scientific">Phytopseudomonas argentinensis</name>
    <dbReference type="NCBI Taxonomy" id="289370"/>
    <lineage>
        <taxon>Bacteria</taxon>
        <taxon>Pseudomonadati</taxon>
        <taxon>Pseudomonadota</taxon>
        <taxon>Gammaproteobacteria</taxon>
        <taxon>Pseudomonadales</taxon>
        <taxon>Pseudomonadaceae</taxon>
        <taxon>Phytopseudomonas</taxon>
    </lineage>
</organism>
<dbReference type="PRINTS" id="PR00508">
    <property type="entry name" value="S21N4MTFRASE"/>
</dbReference>
<reference evidence="6" key="1">
    <citation type="submission" date="2016-10" db="EMBL/GenBank/DDBJ databases">
        <authorList>
            <person name="Varghese N."/>
            <person name="Submissions S."/>
        </authorList>
    </citation>
    <scope>NUCLEOTIDE SEQUENCE [LARGE SCALE GENOMIC DNA]</scope>
    <source>
        <strain evidence="6">LMG 22563</strain>
    </source>
</reference>
<dbReference type="STRING" id="289370.SAMN05216602_4041"/>
<dbReference type="AlphaFoldDB" id="A0A1I3NVG5"/>
<dbReference type="GO" id="GO:0032259">
    <property type="term" value="P:methylation"/>
    <property type="evidence" value="ECO:0007669"/>
    <property type="project" value="UniProtKB-KW"/>
</dbReference>
<dbReference type="EC" id="2.1.1.-" evidence="3"/>
<proteinExistence type="inferred from homology"/>
<evidence type="ECO:0000313" key="5">
    <source>
        <dbReference type="EMBL" id="SFJ13157.1"/>
    </source>
</evidence>
<keyword evidence="2 5" id="KW-0808">Transferase</keyword>
<accession>A0A1I3NVG5</accession>
<dbReference type="GO" id="GO:0003677">
    <property type="term" value="F:DNA binding"/>
    <property type="evidence" value="ECO:0007669"/>
    <property type="project" value="InterPro"/>
</dbReference>
<dbReference type="Pfam" id="PF01555">
    <property type="entry name" value="N6_N4_Mtase"/>
    <property type="match status" value="1"/>
</dbReference>
<dbReference type="SUPFAM" id="SSF53335">
    <property type="entry name" value="S-adenosyl-L-methionine-dependent methyltransferases"/>
    <property type="match status" value="1"/>
</dbReference>
<comment type="similarity">
    <text evidence="3">Belongs to the N(4)/N(6)-methyltransferase family.</text>
</comment>
<dbReference type="Gene3D" id="3.40.50.150">
    <property type="entry name" value="Vaccinia Virus protein VP39"/>
    <property type="match status" value="1"/>
</dbReference>
<sequence length="251" mass="28519">MPDRYQLYHGDCLDVMSRLPDSSVDMILADLPYGTTQCAWDVVIPFEPMWEQYLRIAKPNAAIVLCAAQPFTSLLIASRLDLYRYEWIWEKGNATGFLNANRQPLRAHESAQVFYRQQPAYNPQMTSGHQRRTAKRKQVNSECYGKALSLTEYDSTDRHPRSVQYFSSDKQRDNFHPTQKPVAWMSFLLRTYTNTGAVVLDNSMGSGTTGVACAPLGLNFIGIEKDPVHFGTARQRIEQAHVQGDMFAKEA</sequence>
<evidence type="ECO:0000259" key="4">
    <source>
        <dbReference type="Pfam" id="PF01555"/>
    </source>
</evidence>
<dbReference type="InterPro" id="IPR001091">
    <property type="entry name" value="RM_Methyltransferase"/>
</dbReference>
<evidence type="ECO:0000256" key="2">
    <source>
        <dbReference type="ARBA" id="ARBA00022679"/>
    </source>
</evidence>
<dbReference type="InterPro" id="IPR029063">
    <property type="entry name" value="SAM-dependent_MTases_sf"/>
</dbReference>
<dbReference type="OrthoDB" id="9816043at2"/>
<keyword evidence="6" id="KW-1185">Reference proteome</keyword>
<gene>
    <name evidence="5" type="ORF">SAMN05216602_4041</name>
</gene>
<dbReference type="InterPro" id="IPR002941">
    <property type="entry name" value="DNA_methylase_N4/N6"/>
</dbReference>
<feature type="domain" description="DNA methylase N-4/N-6" evidence="4">
    <location>
        <begin position="24"/>
        <end position="229"/>
    </location>
</feature>
<evidence type="ECO:0000313" key="6">
    <source>
        <dbReference type="Proteomes" id="UP000183018"/>
    </source>
</evidence>
<dbReference type="GO" id="GO:0008170">
    <property type="term" value="F:N-methyltransferase activity"/>
    <property type="evidence" value="ECO:0007669"/>
    <property type="project" value="InterPro"/>
</dbReference>